<evidence type="ECO:0000313" key="3">
    <source>
        <dbReference type="Proteomes" id="UP000051802"/>
    </source>
</evidence>
<dbReference type="InterPro" id="IPR014710">
    <property type="entry name" value="RmlC-like_jellyroll"/>
</dbReference>
<dbReference type="SUPFAM" id="SSF51182">
    <property type="entry name" value="RmlC-like cupins"/>
    <property type="match status" value="1"/>
</dbReference>
<name>A0A0R0AMP3_9GAMM</name>
<evidence type="ECO:0000313" key="2">
    <source>
        <dbReference type="EMBL" id="KRG46421.1"/>
    </source>
</evidence>
<accession>A0A0R0AMP3</accession>
<dbReference type="STRING" id="676599.ARC20_05335"/>
<dbReference type="Pfam" id="PF07883">
    <property type="entry name" value="Cupin_2"/>
    <property type="match status" value="1"/>
</dbReference>
<proteinExistence type="predicted"/>
<evidence type="ECO:0000259" key="1">
    <source>
        <dbReference type="Pfam" id="PF07883"/>
    </source>
</evidence>
<organism evidence="2 3">
    <name type="scientific">Stenotrophomonas panacihumi</name>
    <dbReference type="NCBI Taxonomy" id="676599"/>
    <lineage>
        <taxon>Bacteria</taxon>
        <taxon>Pseudomonadati</taxon>
        <taxon>Pseudomonadota</taxon>
        <taxon>Gammaproteobacteria</taxon>
        <taxon>Lysobacterales</taxon>
        <taxon>Lysobacteraceae</taxon>
        <taxon>Stenotrophomonas</taxon>
    </lineage>
</organism>
<reference evidence="2 3" key="1">
    <citation type="submission" date="2015-10" db="EMBL/GenBank/DDBJ databases">
        <title>Genome sequencing and analysis of members of genus Stenotrophomonas.</title>
        <authorList>
            <person name="Patil P.P."/>
            <person name="Midha S."/>
            <person name="Patil P.B."/>
        </authorList>
    </citation>
    <scope>NUCLEOTIDE SEQUENCE [LARGE SCALE GENOMIC DNA]</scope>
    <source>
        <strain evidence="2 3">JCM 16536</strain>
    </source>
</reference>
<comment type="caution">
    <text evidence="2">The sequence shown here is derived from an EMBL/GenBank/DDBJ whole genome shotgun (WGS) entry which is preliminary data.</text>
</comment>
<protein>
    <recommendedName>
        <fullName evidence="1">Cupin type-2 domain-containing protein</fullName>
    </recommendedName>
</protein>
<dbReference type="InterPro" id="IPR011051">
    <property type="entry name" value="RmlC_Cupin_sf"/>
</dbReference>
<sequence length="159" mass="16377">MLILLAACAINAQAQQANTPAFSDAYAKTPAELAAIPATGGAGGSGNAKVQVVRLLGDPSRPGPYSQLLRVAPHAAIPAHHHAGDRVATVLSGTWHFGYGSRFDARKLKTLPPGSVYTEPANAAHFAQTGDEPVTVLITGVGPTDTVYENPADDPHAAH</sequence>
<gene>
    <name evidence="2" type="ORF">ARC20_05335</name>
</gene>
<dbReference type="Gene3D" id="2.60.120.10">
    <property type="entry name" value="Jelly Rolls"/>
    <property type="match status" value="1"/>
</dbReference>
<keyword evidence="3" id="KW-1185">Reference proteome</keyword>
<dbReference type="InterPro" id="IPR013096">
    <property type="entry name" value="Cupin_2"/>
</dbReference>
<dbReference type="AlphaFoldDB" id="A0A0R0AMP3"/>
<feature type="domain" description="Cupin type-2" evidence="1">
    <location>
        <begin position="68"/>
        <end position="138"/>
    </location>
</feature>
<dbReference type="CDD" id="cd06989">
    <property type="entry name" value="cupin_DRT102"/>
    <property type="match status" value="1"/>
</dbReference>
<dbReference type="Proteomes" id="UP000051802">
    <property type="component" value="Unassembled WGS sequence"/>
</dbReference>
<dbReference type="RefSeq" id="WP_057644840.1">
    <property type="nucleotide sequence ID" value="NZ_LLXU01000055.1"/>
</dbReference>
<dbReference type="EMBL" id="LLXU01000055">
    <property type="protein sequence ID" value="KRG46421.1"/>
    <property type="molecule type" value="Genomic_DNA"/>
</dbReference>